<evidence type="ECO:0000256" key="1">
    <source>
        <dbReference type="SAM" id="SignalP"/>
    </source>
</evidence>
<feature type="signal peptide" evidence="1">
    <location>
        <begin position="1"/>
        <end position="20"/>
    </location>
</feature>
<dbReference type="RefSeq" id="WP_264791221.1">
    <property type="nucleotide sequence ID" value="NZ_AP026867.1"/>
</dbReference>
<sequence>MKKILSLFLFLTVFAFTSCEQNGPIATQTYDLNAFTGVSAQSAIDVNIIQGNTQSVKLTGADNLLDKVDIYVENSTLIIKMKFGFYQNNNIVADITIPSIDFVEISGSGNVWLDDFAFTDDLTMKITGSGNIKTGVLDLSNQTLTCEVTGSGNITTQGQANVTNLKISGSGDYEAHDMIAGYGHTKITGSGNAKVNITTDLHVTISGSGNIYYKGQPTIEVNITGSGEVINDN</sequence>
<feature type="domain" description="Putative auto-transporter adhesin head GIN" evidence="2">
    <location>
        <begin position="34"/>
        <end position="217"/>
    </location>
</feature>
<dbReference type="KEGG" id="aup:AsAng_0005730"/>
<dbReference type="PANTHER" id="PTHR39200:SF1">
    <property type="entry name" value="AUTO-TRANSPORTER ADHESIN HEAD GIN DOMAIN-CONTAINING PROTEIN-RELATED"/>
    <property type="match status" value="1"/>
</dbReference>
<accession>A0A915YB90</accession>
<dbReference type="Pfam" id="PF10988">
    <property type="entry name" value="DUF2807"/>
    <property type="match status" value="1"/>
</dbReference>
<dbReference type="Gene3D" id="2.160.20.120">
    <property type="match status" value="1"/>
</dbReference>
<dbReference type="Proteomes" id="UP001060919">
    <property type="component" value="Chromosome"/>
</dbReference>
<organism evidence="3 4">
    <name type="scientific">Aureispira anguillae</name>
    <dbReference type="NCBI Taxonomy" id="2864201"/>
    <lineage>
        <taxon>Bacteria</taxon>
        <taxon>Pseudomonadati</taxon>
        <taxon>Bacteroidota</taxon>
        <taxon>Saprospiria</taxon>
        <taxon>Saprospirales</taxon>
        <taxon>Saprospiraceae</taxon>
        <taxon>Aureispira</taxon>
    </lineage>
</organism>
<evidence type="ECO:0000313" key="3">
    <source>
        <dbReference type="EMBL" id="BDS09868.1"/>
    </source>
</evidence>
<reference evidence="3" key="1">
    <citation type="submission" date="2022-09" db="EMBL/GenBank/DDBJ databases">
        <title>Aureispira anguillicida sp. nov., isolated from Leptocephalus of Japanese eel Anguilla japonica.</title>
        <authorList>
            <person name="Yuasa K."/>
            <person name="Mekata T."/>
            <person name="Ikunari K."/>
        </authorList>
    </citation>
    <scope>NUCLEOTIDE SEQUENCE</scope>
    <source>
        <strain evidence="3">EL160426</strain>
    </source>
</reference>
<dbReference type="EMBL" id="AP026867">
    <property type="protein sequence ID" value="BDS09868.1"/>
    <property type="molecule type" value="Genomic_DNA"/>
</dbReference>
<dbReference type="InterPro" id="IPR021255">
    <property type="entry name" value="DUF2807"/>
</dbReference>
<dbReference type="AlphaFoldDB" id="A0A915YB90"/>
<protein>
    <submittedName>
        <fullName evidence="3">DUF2807 domain-containing protein</fullName>
    </submittedName>
</protein>
<dbReference type="PROSITE" id="PS51257">
    <property type="entry name" value="PROKAR_LIPOPROTEIN"/>
    <property type="match status" value="1"/>
</dbReference>
<feature type="chain" id="PRO_5036926374" evidence="1">
    <location>
        <begin position="21"/>
        <end position="233"/>
    </location>
</feature>
<keyword evidence="4" id="KW-1185">Reference proteome</keyword>
<dbReference type="PANTHER" id="PTHR39200">
    <property type="entry name" value="HYPOTHETICAL EXPORTED PROTEIN"/>
    <property type="match status" value="1"/>
</dbReference>
<keyword evidence="1" id="KW-0732">Signal</keyword>
<evidence type="ECO:0000259" key="2">
    <source>
        <dbReference type="Pfam" id="PF10988"/>
    </source>
</evidence>
<name>A0A915YB90_9BACT</name>
<gene>
    <name evidence="3" type="ORF">AsAng_0005730</name>
</gene>
<evidence type="ECO:0000313" key="4">
    <source>
        <dbReference type="Proteomes" id="UP001060919"/>
    </source>
</evidence>
<proteinExistence type="predicted"/>